<dbReference type="KEGG" id="mcg:GL4_2346"/>
<proteinExistence type="predicted"/>
<gene>
    <name evidence="2" type="ORF">GL4_2346</name>
</gene>
<evidence type="ECO:0000256" key="1">
    <source>
        <dbReference type="SAM" id="SignalP"/>
    </source>
</evidence>
<evidence type="ECO:0000313" key="3">
    <source>
        <dbReference type="Proteomes" id="UP000031643"/>
    </source>
</evidence>
<dbReference type="EMBL" id="AP014648">
    <property type="protein sequence ID" value="BAQ17783.1"/>
    <property type="molecule type" value="Genomic_DNA"/>
</dbReference>
<protein>
    <submittedName>
        <fullName evidence="2">Uncharacterized protein</fullName>
    </submittedName>
</protein>
<name>A0A0A8K4B6_9HYPH</name>
<feature type="signal peptide" evidence="1">
    <location>
        <begin position="1"/>
        <end position="17"/>
    </location>
</feature>
<dbReference type="RefSeq" id="WP_045367619.1">
    <property type="nucleotide sequence ID" value="NZ_AP014648.1"/>
</dbReference>
<dbReference type="AlphaFoldDB" id="A0A0A8K4B6"/>
<feature type="chain" id="PRO_5002038898" evidence="1">
    <location>
        <begin position="18"/>
        <end position="200"/>
    </location>
</feature>
<reference evidence="2 3" key="1">
    <citation type="submission" date="2014-09" db="EMBL/GenBank/DDBJ databases">
        <title>Genome sequencing of Methyloceanibacter caenitepidi Gela4.</title>
        <authorList>
            <person name="Takeuchi M."/>
            <person name="Susumu S."/>
            <person name="Kamagata Y."/>
            <person name="Oshima K."/>
            <person name="Hattori M."/>
            <person name="Iwasaki W."/>
        </authorList>
    </citation>
    <scope>NUCLEOTIDE SEQUENCE [LARGE SCALE GENOMIC DNA]</scope>
    <source>
        <strain evidence="2 3">Gela4</strain>
    </source>
</reference>
<accession>A0A0A8K4B6</accession>
<dbReference type="Proteomes" id="UP000031643">
    <property type="component" value="Chromosome"/>
</dbReference>
<dbReference type="HOGENOM" id="CLU_1364884_0_0_5"/>
<evidence type="ECO:0000313" key="2">
    <source>
        <dbReference type="EMBL" id="BAQ17783.1"/>
    </source>
</evidence>
<sequence>MAGAAVAAFGFAGLASAQDAATTDTGAEDQAAQVLAWHEFHYPERGFVISFPGVTERPKAESTPVPGQNPLLQHEYKVEAGKDTVYSVVVFEYPEGRAPNPPSQDYFEKVVTAYAKGSDTDLRRKTPLKIDERPGYEAKAEDSKGKLNHLITMVANGDRVYMLISAGPNKHATSEDALRFRDSFRLLGGPPPPGQAKKDE</sequence>
<keyword evidence="1" id="KW-0732">Signal</keyword>
<keyword evidence="3" id="KW-1185">Reference proteome</keyword>
<organism evidence="2 3">
    <name type="scientific">Methyloceanibacter caenitepidi</name>
    <dbReference type="NCBI Taxonomy" id="1384459"/>
    <lineage>
        <taxon>Bacteria</taxon>
        <taxon>Pseudomonadati</taxon>
        <taxon>Pseudomonadota</taxon>
        <taxon>Alphaproteobacteria</taxon>
        <taxon>Hyphomicrobiales</taxon>
        <taxon>Hyphomicrobiaceae</taxon>
        <taxon>Methyloceanibacter</taxon>
    </lineage>
</organism>